<dbReference type="GO" id="GO:0008299">
    <property type="term" value="P:isoprenoid biosynthetic process"/>
    <property type="evidence" value="ECO:0007669"/>
    <property type="project" value="UniProtKB-ARBA"/>
</dbReference>
<comment type="caution">
    <text evidence="7">The sequence shown here is derived from an EMBL/GenBank/DDBJ whole genome shotgun (WGS) entry which is preliminary data.</text>
</comment>
<dbReference type="SUPFAM" id="SSF48576">
    <property type="entry name" value="Terpenoid synthases"/>
    <property type="match status" value="1"/>
</dbReference>
<dbReference type="GO" id="GO:0010333">
    <property type="term" value="F:terpene synthase activity"/>
    <property type="evidence" value="ECO:0007669"/>
    <property type="project" value="InterPro"/>
</dbReference>
<dbReference type="EMBL" id="SGPK01000025">
    <property type="protein sequence ID" value="THH10889.1"/>
    <property type="molecule type" value="Genomic_DNA"/>
</dbReference>
<keyword evidence="3 6" id="KW-0479">Metal-binding</keyword>
<evidence type="ECO:0000256" key="2">
    <source>
        <dbReference type="ARBA" id="ARBA00006333"/>
    </source>
</evidence>
<evidence type="ECO:0000313" key="8">
    <source>
        <dbReference type="Proteomes" id="UP000308199"/>
    </source>
</evidence>
<dbReference type="EC" id="4.2.3.-" evidence="6"/>
<gene>
    <name evidence="7" type="ORF">EW145_g1026</name>
</gene>
<dbReference type="PANTHER" id="PTHR35201:SF4">
    <property type="entry name" value="BETA-PINACENE SYNTHASE-RELATED"/>
    <property type="match status" value="1"/>
</dbReference>
<evidence type="ECO:0000256" key="3">
    <source>
        <dbReference type="ARBA" id="ARBA00022723"/>
    </source>
</evidence>
<dbReference type="Proteomes" id="UP000308199">
    <property type="component" value="Unassembled WGS sequence"/>
</dbReference>
<dbReference type="GO" id="GO:0046872">
    <property type="term" value="F:metal ion binding"/>
    <property type="evidence" value="ECO:0007669"/>
    <property type="project" value="UniProtKB-KW"/>
</dbReference>
<proteinExistence type="inferred from homology"/>
<dbReference type="AlphaFoldDB" id="A0A4S4LGA8"/>
<dbReference type="Pfam" id="PF19086">
    <property type="entry name" value="Terpene_syn_C_2"/>
    <property type="match status" value="1"/>
</dbReference>
<dbReference type="OrthoDB" id="2861623at2759"/>
<sequence>MSIPIEIKLPDLFSLCPFPISLHPQYKRVSLESNAWVGTYEVLGPDSCAIFTWIDTPLLGSYVYSYATYDKLRIACDLINMIFAMDDLSDEQDSVAAHSTMDLHIGVLFGGQGDASAVSRMSLSFRERAMEQFGPNSLRRFLTNYKSYSEAVGAEAVNRERRTILSIEGYRIFRRESAAAKPCFDIIESCCGIDLPDKVFEDPTFKRMYNAALDMLLWSNDIYSYNKEQAEPGHSYANFITVVMKEKGLTVQQAFDYAGAEFRTLISQFLTDKEALLSFDTSIDIDLKPYIAGIESWVSGYIQFSFETPRYFGEERNEVKKTHIVKLRGDSDAS</sequence>
<keyword evidence="4 6" id="KW-0460">Magnesium</keyword>
<accession>A0A4S4LGA8</accession>
<comment type="cofactor">
    <cofactor evidence="1 6">
        <name>Mg(2+)</name>
        <dbReference type="ChEBI" id="CHEBI:18420"/>
    </cofactor>
</comment>
<evidence type="ECO:0000256" key="5">
    <source>
        <dbReference type="ARBA" id="ARBA00023239"/>
    </source>
</evidence>
<evidence type="ECO:0000313" key="7">
    <source>
        <dbReference type="EMBL" id="THH10889.1"/>
    </source>
</evidence>
<dbReference type="SFLD" id="SFLDS00005">
    <property type="entry name" value="Isoprenoid_Synthase_Type_I"/>
    <property type="match status" value="1"/>
</dbReference>
<evidence type="ECO:0000256" key="1">
    <source>
        <dbReference type="ARBA" id="ARBA00001946"/>
    </source>
</evidence>
<dbReference type="InterPro" id="IPR034686">
    <property type="entry name" value="Terpene_cyclase-like_2"/>
</dbReference>
<evidence type="ECO:0000256" key="6">
    <source>
        <dbReference type="RuleBase" id="RU366034"/>
    </source>
</evidence>
<dbReference type="PANTHER" id="PTHR35201">
    <property type="entry name" value="TERPENE SYNTHASE"/>
    <property type="match status" value="1"/>
</dbReference>
<dbReference type="InterPro" id="IPR008949">
    <property type="entry name" value="Isoprenoid_synthase_dom_sf"/>
</dbReference>
<organism evidence="7 8">
    <name type="scientific">Phellinidium pouzarii</name>
    <dbReference type="NCBI Taxonomy" id="167371"/>
    <lineage>
        <taxon>Eukaryota</taxon>
        <taxon>Fungi</taxon>
        <taxon>Dikarya</taxon>
        <taxon>Basidiomycota</taxon>
        <taxon>Agaricomycotina</taxon>
        <taxon>Agaricomycetes</taxon>
        <taxon>Hymenochaetales</taxon>
        <taxon>Hymenochaetaceae</taxon>
        <taxon>Phellinidium</taxon>
    </lineage>
</organism>
<reference evidence="7 8" key="1">
    <citation type="submission" date="2019-02" db="EMBL/GenBank/DDBJ databases">
        <title>Genome sequencing of the rare red list fungi Phellinidium pouzarii.</title>
        <authorList>
            <person name="Buettner E."/>
            <person name="Kellner H."/>
        </authorList>
    </citation>
    <scope>NUCLEOTIDE SEQUENCE [LARGE SCALE GENOMIC DNA]</scope>
    <source>
        <strain evidence="7 8">DSM 108285</strain>
    </source>
</reference>
<evidence type="ECO:0000256" key="4">
    <source>
        <dbReference type="ARBA" id="ARBA00022842"/>
    </source>
</evidence>
<dbReference type="SFLD" id="SFLDG01020">
    <property type="entry name" value="Terpene_Cyclase_Like_2"/>
    <property type="match status" value="1"/>
</dbReference>
<name>A0A4S4LGA8_9AGAM</name>
<keyword evidence="5 6" id="KW-0456">Lyase</keyword>
<keyword evidence="8" id="KW-1185">Reference proteome</keyword>
<dbReference type="Gene3D" id="1.10.600.10">
    <property type="entry name" value="Farnesyl Diphosphate Synthase"/>
    <property type="match status" value="1"/>
</dbReference>
<protein>
    <recommendedName>
        <fullName evidence="6">Terpene synthase</fullName>
        <ecNumber evidence="6">4.2.3.-</ecNumber>
    </recommendedName>
</protein>
<comment type="similarity">
    <text evidence="2 6">Belongs to the terpene synthase family.</text>
</comment>